<dbReference type="GeneID" id="11523014"/>
<evidence type="ECO:0000313" key="1">
    <source>
        <dbReference type="EMBL" id="AEO71447.1"/>
    </source>
</evidence>
<dbReference type="HOGENOM" id="CLU_1195587_0_0_1"/>
<proteinExistence type="predicted"/>
<sequence>MWLSAHGPSASAPGGLGGPSVEVLAKTQTSCDSSLLYCIGSCPVEGSVIYRSLFDHSESRALAPSARSNANGLEPCGVMSCRDQTLTETSRWCRIPQERHIHQPKSRRLPLIVLESSPRSIEFDPKYSGFPLLPAARGIPQTFNAQLRLARPGDLCSEALDASVRCAQKYLPPRRLMVTLSDSGRWPIDNVLPQNDDACRTHCRVIHGYFAAKSAHSMVGTRVTVQVIQYVH</sequence>
<dbReference type="AlphaFoldDB" id="G2RHY5"/>
<dbReference type="KEGG" id="ttt:THITE_2132786"/>
<accession>G2RHY5</accession>
<dbReference type="EMBL" id="CP003014">
    <property type="protein sequence ID" value="AEO71447.1"/>
    <property type="molecule type" value="Genomic_DNA"/>
</dbReference>
<gene>
    <name evidence="1" type="ORF">THITE_2132786</name>
</gene>
<protein>
    <submittedName>
        <fullName evidence="1">Uncharacterized protein</fullName>
    </submittedName>
</protein>
<organism evidence="1 2">
    <name type="scientific">Thermothielavioides terrestris (strain ATCC 38088 / NRRL 8126)</name>
    <name type="common">Thielavia terrestris</name>
    <dbReference type="NCBI Taxonomy" id="578455"/>
    <lineage>
        <taxon>Eukaryota</taxon>
        <taxon>Fungi</taxon>
        <taxon>Dikarya</taxon>
        <taxon>Ascomycota</taxon>
        <taxon>Pezizomycotina</taxon>
        <taxon>Sordariomycetes</taxon>
        <taxon>Sordariomycetidae</taxon>
        <taxon>Sordariales</taxon>
        <taxon>Chaetomiaceae</taxon>
        <taxon>Thermothielavioides</taxon>
        <taxon>Thermothielavioides terrestris</taxon>
    </lineage>
</organism>
<keyword evidence="2" id="KW-1185">Reference proteome</keyword>
<name>G2RHY5_THETT</name>
<evidence type="ECO:0000313" key="2">
    <source>
        <dbReference type="Proteomes" id="UP000008181"/>
    </source>
</evidence>
<reference evidence="1 2" key="1">
    <citation type="journal article" date="2011" name="Nat. Biotechnol.">
        <title>Comparative genomic analysis of the thermophilic biomass-degrading fungi Myceliophthora thermophila and Thielavia terrestris.</title>
        <authorList>
            <person name="Berka R.M."/>
            <person name="Grigoriev I.V."/>
            <person name="Otillar R."/>
            <person name="Salamov A."/>
            <person name="Grimwood J."/>
            <person name="Reid I."/>
            <person name="Ishmael N."/>
            <person name="John T."/>
            <person name="Darmond C."/>
            <person name="Moisan M.-C."/>
            <person name="Henrissat B."/>
            <person name="Coutinho P.M."/>
            <person name="Lombard V."/>
            <person name="Natvig D.O."/>
            <person name="Lindquist E."/>
            <person name="Schmutz J."/>
            <person name="Lucas S."/>
            <person name="Harris P."/>
            <person name="Powlowski J."/>
            <person name="Bellemare A."/>
            <person name="Taylor D."/>
            <person name="Butler G."/>
            <person name="de Vries R.P."/>
            <person name="Allijn I.E."/>
            <person name="van den Brink J."/>
            <person name="Ushinsky S."/>
            <person name="Storms R."/>
            <person name="Powell A.J."/>
            <person name="Paulsen I.T."/>
            <person name="Elbourne L.D.H."/>
            <person name="Baker S.E."/>
            <person name="Magnuson J."/>
            <person name="LaBoissiere S."/>
            <person name="Clutterbuck A.J."/>
            <person name="Martinez D."/>
            <person name="Wogulis M."/>
            <person name="de Leon A.L."/>
            <person name="Rey M.W."/>
            <person name="Tsang A."/>
        </authorList>
    </citation>
    <scope>NUCLEOTIDE SEQUENCE [LARGE SCALE GENOMIC DNA]</scope>
    <source>
        <strain evidence="2">ATCC 38088 / NRRL 8126</strain>
    </source>
</reference>
<dbReference type="RefSeq" id="XP_003657783.1">
    <property type="nucleotide sequence ID" value="XM_003657735.1"/>
</dbReference>
<dbReference type="Proteomes" id="UP000008181">
    <property type="component" value="Chromosome 6"/>
</dbReference>